<feature type="compositionally biased region" description="Polar residues" evidence="1">
    <location>
        <begin position="393"/>
        <end position="408"/>
    </location>
</feature>
<feature type="region of interest" description="Disordered" evidence="1">
    <location>
        <begin position="383"/>
        <end position="413"/>
    </location>
</feature>
<feature type="compositionally biased region" description="Low complexity" evidence="1">
    <location>
        <begin position="13"/>
        <end position="29"/>
    </location>
</feature>
<dbReference type="GO" id="GO:0003677">
    <property type="term" value="F:DNA binding"/>
    <property type="evidence" value="ECO:0007669"/>
    <property type="project" value="TreeGrafter"/>
</dbReference>
<comment type="caution">
    <text evidence="3">The sequence shown here is derived from an EMBL/GenBank/DDBJ whole genome shotgun (WGS) entry which is preliminary data.</text>
</comment>
<keyword evidence="4" id="KW-1185">Reference proteome</keyword>
<name>A0A9P6RF15_9FUNG</name>
<evidence type="ECO:0000313" key="4">
    <source>
        <dbReference type="Proteomes" id="UP000738325"/>
    </source>
</evidence>
<dbReference type="OrthoDB" id="2448410at2759"/>
<accession>A0A9P6RF15</accession>
<feature type="region of interest" description="Disordered" evidence="1">
    <location>
        <begin position="341"/>
        <end position="363"/>
    </location>
</feature>
<feature type="region of interest" description="Disordered" evidence="1">
    <location>
        <begin position="1"/>
        <end position="41"/>
    </location>
</feature>
<organism evidence="3 4">
    <name type="scientific">Dissophora globulifera</name>
    <dbReference type="NCBI Taxonomy" id="979702"/>
    <lineage>
        <taxon>Eukaryota</taxon>
        <taxon>Fungi</taxon>
        <taxon>Fungi incertae sedis</taxon>
        <taxon>Mucoromycota</taxon>
        <taxon>Mortierellomycotina</taxon>
        <taxon>Mortierellomycetes</taxon>
        <taxon>Mortierellales</taxon>
        <taxon>Mortierellaceae</taxon>
        <taxon>Dissophora</taxon>
    </lineage>
</organism>
<proteinExistence type="predicted"/>
<dbReference type="PANTHER" id="PTHR19303:SF73">
    <property type="entry name" value="PROTEIN PDC2"/>
    <property type="match status" value="1"/>
</dbReference>
<feature type="domain" description="DDE-1" evidence="2">
    <location>
        <begin position="162"/>
        <end position="234"/>
    </location>
</feature>
<dbReference type="InterPro" id="IPR050863">
    <property type="entry name" value="CenT-Element_Derived"/>
</dbReference>
<evidence type="ECO:0000256" key="1">
    <source>
        <dbReference type="SAM" id="MobiDB-lite"/>
    </source>
</evidence>
<reference evidence="3" key="1">
    <citation type="journal article" date="2020" name="Fungal Divers.">
        <title>Resolving the Mortierellaceae phylogeny through synthesis of multi-gene phylogenetics and phylogenomics.</title>
        <authorList>
            <person name="Vandepol N."/>
            <person name="Liber J."/>
            <person name="Desiro A."/>
            <person name="Na H."/>
            <person name="Kennedy M."/>
            <person name="Barry K."/>
            <person name="Grigoriev I.V."/>
            <person name="Miller A.N."/>
            <person name="O'Donnell K."/>
            <person name="Stajich J.E."/>
            <person name="Bonito G."/>
        </authorList>
    </citation>
    <scope>NUCLEOTIDE SEQUENCE</scope>
    <source>
        <strain evidence="3">REB-010B</strain>
    </source>
</reference>
<dbReference type="Proteomes" id="UP000738325">
    <property type="component" value="Unassembled WGS sequence"/>
</dbReference>
<evidence type="ECO:0000259" key="2">
    <source>
        <dbReference type="Pfam" id="PF03184"/>
    </source>
</evidence>
<gene>
    <name evidence="3" type="ORF">BGZ99_007001</name>
</gene>
<dbReference type="AlphaFoldDB" id="A0A9P6RF15"/>
<dbReference type="EMBL" id="JAAAIP010000491">
    <property type="protein sequence ID" value="KAG0316228.1"/>
    <property type="molecule type" value="Genomic_DNA"/>
</dbReference>
<sequence>MPRQVATGDTGNAAPVATKATKPAKATAPSKRRAISSKDQIEKKTRRTIPLALKAEFIKEVQAGLERDPRFPISVVCRRDKYNFYPQKGISLFNNASEILGKIAQLGSHNSMLITKLYPRKMDVIENFLYLSFKKELENGRCTSPERAGRRAQGATEGGFGGSGYMTRELFQSWLEKFEAAMVLEGRNIALVMDNALGHGNTDEYKLSNITIIRLPPKTTSVSQPLDAGIIRTLAKAWDDVTSTTIRNCFAHVPTILAAMQEELRVPTTDDKDEEMEKIRQELMALYPDRAEAIQRQKDFGVLAYLKCCEGRGPSQGLMVAIKEVSGDDKFRGFFLPPGSISVVDEDQDDDDDASDPDHILPNRPIQAIIHDDRRIMERQSGPHEMALPPSEPSSQESVCNDADQMSSPPEDVADETLKDLDETLDLVAEFEESKKLYYKRDPDERIHIAALLKRRLEMASNVMML</sequence>
<dbReference type="PANTHER" id="PTHR19303">
    <property type="entry name" value="TRANSPOSON"/>
    <property type="match status" value="1"/>
</dbReference>
<evidence type="ECO:0000313" key="3">
    <source>
        <dbReference type="EMBL" id="KAG0316228.1"/>
    </source>
</evidence>
<dbReference type="Pfam" id="PF03184">
    <property type="entry name" value="DDE_1"/>
    <property type="match status" value="1"/>
</dbReference>
<dbReference type="GO" id="GO:0005634">
    <property type="term" value="C:nucleus"/>
    <property type="evidence" value="ECO:0007669"/>
    <property type="project" value="TreeGrafter"/>
</dbReference>
<feature type="compositionally biased region" description="Acidic residues" evidence="1">
    <location>
        <begin position="344"/>
        <end position="355"/>
    </location>
</feature>
<dbReference type="InterPro" id="IPR004875">
    <property type="entry name" value="DDE_SF_endonuclease_dom"/>
</dbReference>
<protein>
    <recommendedName>
        <fullName evidence="2">DDE-1 domain-containing protein</fullName>
    </recommendedName>
</protein>